<dbReference type="Pfam" id="PF07653">
    <property type="entry name" value="SH3_2"/>
    <property type="match status" value="1"/>
</dbReference>
<comment type="subcellular location">
    <subcellularLocation>
        <location evidence="1">Cytoplasm</location>
    </subcellularLocation>
</comment>
<keyword evidence="3" id="KW-0963">Cytoplasm</keyword>
<dbReference type="EMBL" id="JAPXFL010000009">
    <property type="protein sequence ID" value="KAK9502030.1"/>
    <property type="molecule type" value="Genomic_DNA"/>
</dbReference>
<dbReference type="InterPro" id="IPR046773">
    <property type="entry name" value="DOCKER_Lobe_C"/>
</dbReference>
<evidence type="ECO:0000256" key="3">
    <source>
        <dbReference type="ARBA" id="ARBA00022490"/>
    </source>
</evidence>
<evidence type="ECO:0000256" key="1">
    <source>
        <dbReference type="ARBA" id="ARBA00004496"/>
    </source>
</evidence>
<dbReference type="InterPro" id="IPR032376">
    <property type="entry name" value="DOCK_N"/>
</dbReference>
<protein>
    <recommendedName>
        <fullName evidence="14">Dedicator of cytokinesis protein 1</fullName>
    </recommendedName>
</protein>
<dbReference type="Gene3D" id="1.20.58.740">
    <property type="match status" value="1"/>
</dbReference>
<dbReference type="GO" id="GO:0007264">
    <property type="term" value="P:small GTPase-mediated signal transduction"/>
    <property type="evidence" value="ECO:0007669"/>
    <property type="project" value="InterPro"/>
</dbReference>
<dbReference type="Pfam" id="PF14429">
    <property type="entry name" value="DOCK-C2"/>
    <property type="match status" value="1"/>
</dbReference>
<dbReference type="Pfam" id="PF06920">
    <property type="entry name" value="DHR-2_Lobe_A"/>
    <property type="match status" value="1"/>
</dbReference>
<dbReference type="CDD" id="cd11872">
    <property type="entry name" value="SH3_DOCK_AB"/>
    <property type="match status" value="1"/>
</dbReference>
<feature type="domain" description="DOCKER" evidence="11">
    <location>
        <begin position="1247"/>
        <end position="1662"/>
    </location>
</feature>
<dbReference type="Gene3D" id="2.60.40.150">
    <property type="entry name" value="C2 domain"/>
    <property type="match status" value="1"/>
</dbReference>
<dbReference type="PANTHER" id="PTHR45653">
    <property type="entry name" value="DEDICATOR OF CYTOKINESIS"/>
    <property type="match status" value="1"/>
</dbReference>
<evidence type="ECO:0000256" key="4">
    <source>
        <dbReference type="ARBA" id="ARBA00022553"/>
    </source>
</evidence>
<dbReference type="PANTHER" id="PTHR45653:SF10">
    <property type="entry name" value="MYOBLAST CITY, ISOFORM B"/>
    <property type="match status" value="1"/>
</dbReference>
<dbReference type="InterPro" id="IPR016024">
    <property type="entry name" value="ARM-type_fold"/>
</dbReference>
<dbReference type="GO" id="GO:0007520">
    <property type="term" value="P:myoblast fusion"/>
    <property type="evidence" value="ECO:0007669"/>
    <property type="project" value="TreeGrafter"/>
</dbReference>
<feature type="compositionally biased region" description="Basic and acidic residues" evidence="8">
    <location>
        <begin position="1865"/>
        <end position="1875"/>
    </location>
</feature>
<dbReference type="Gene3D" id="1.20.1270.350">
    <property type="entry name" value="Dedicator of cytokinesis N-terminal subdomain"/>
    <property type="match status" value="1"/>
</dbReference>
<keyword evidence="4" id="KW-0597">Phosphoprotein</keyword>
<feature type="compositionally biased region" description="Polar residues" evidence="8">
    <location>
        <begin position="1890"/>
        <end position="1905"/>
    </location>
</feature>
<dbReference type="PROSITE" id="PS51650">
    <property type="entry name" value="C2_DOCK"/>
    <property type="match status" value="1"/>
</dbReference>
<dbReference type="Pfam" id="PF20422">
    <property type="entry name" value="DHR-2_Lobe_B"/>
    <property type="match status" value="1"/>
</dbReference>
<reference evidence="12 13" key="1">
    <citation type="submission" date="2022-12" db="EMBL/GenBank/DDBJ databases">
        <title>Chromosome-level genome assembly of true bugs.</title>
        <authorList>
            <person name="Ma L."/>
            <person name="Li H."/>
        </authorList>
    </citation>
    <scope>NUCLEOTIDE SEQUENCE [LARGE SCALE GENOMIC DNA]</scope>
    <source>
        <strain evidence="12">Lab_2022b</strain>
    </source>
</reference>
<dbReference type="InterPro" id="IPR042455">
    <property type="entry name" value="DOCK_N_sub1"/>
</dbReference>
<proteinExistence type="inferred from homology"/>
<evidence type="ECO:0000256" key="2">
    <source>
        <dbReference type="ARBA" id="ARBA00022443"/>
    </source>
</evidence>
<dbReference type="FunFam" id="1.20.58.740:FF:000004">
    <property type="entry name" value="Dedicator of cytokinesis protein 1"/>
    <property type="match status" value="1"/>
</dbReference>
<comment type="similarity">
    <text evidence="7">Belongs to the DOCK family.</text>
</comment>
<dbReference type="PROSITE" id="PS50002">
    <property type="entry name" value="SH3"/>
    <property type="match status" value="1"/>
</dbReference>
<dbReference type="SMART" id="SM00326">
    <property type="entry name" value="SH3"/>
    <property type="match status" value="1"/>
</dbReference>
<dbReference type="Pfam" id="PF20421">
    <property type="entry name" value="DHR-2_Lobe_C"/>
    <property type="match status" value="1"/>
</dbReference>
<dbReference type="Gene3D" id="2.30.30.40">
    <property type="entry name" value="SH3 Domains"/>
    <property type="match status" value="1"/>
</dbReference>
<keyword evidence="5" id="KW-0344">Guanine-nucleotide releasing factor</keyword>
<dbReference type="InterPro" id="IPR043161">
    <property type="entry name" value="DOCK_C_lobe_A"/>
</dbReference>
<dbReference type="GO" id="GO:0031267">
    <property type="term" value="F:small GTPase binding"/>
    <property type="evidence" value="ECO:0007669"/>
    <property type="project" value="TreeGrafter"/>
</dbReference>
<dbReference type="PROSITE" id="PS51651">
    <property type="entry name" value="DOCKER"/>
    <property type="match status" value="1"/>
</dbReference>
<dbReference type="GO" id="GO:0016477">
    <property type="term" value="P:cell migration"/>
    <property type="evidence" value="ECO:0007669"/>
    <property type="project" value="TreeGrafter"/>
</dbReference>
<feature type="domain" description="C2 DOCK-type" evidence="10">
    <location>
        <begin position="430"/>
        <end position="606"/>
    </location>
</feature>
<organism evidence="12 13">
    <name type="scientific">Rhynocoris fuscipes</name>
    <dbReference type="NCBI Taxonomy" id="488301"/>
    <lineage>
        <taxon>Eukaryota</taxon>
        <taxon>Metazoa</taxon>
        <taxon>Ecdysozoa</taxon>
        <taxon>Arthropoda</taxon>
        <taxon>Hexapoda</taxon>
        <taxon>Insecta</taxon>
        <taxon>Pterygota</taxon>
        <taxon>Neoptera</taxon>
        <taxon>Paraneoptera</taxon>
        <taxon>Hemiptera</taxon>
        <taxon>Heteroptera</taxon>
        <taxon>Panheteroptera</taxon>
        <taxon>Cimicomorpha</taxon>
        <taxon>Reduviidae</taxon>
        <taxon>Harpactorinae</taxon>
        <taxon>Harpactorini</taxon>
        <taxon>Rhynocoris</taxon>
    </lineage>
</organism>
<dbReference type="InterPro" id="IPR056372">
    <property type="entry name" value="TPR_DOCK"/>
</dbReference>
<keyword evidence="13" id="KW-1185">Reference proteome</keyword>
<comment type="caution">
    <text evidence="12">The sequence shown here is derived from an EMBL/GenBank/DDBJ whole genome shotgun (WGS) entry which is preliminary data.</text>
</comment>
<feature type="compositionally biased region" description="Polar residues" evidence="8">
    <location>
        <begin position="214"/>
        <end position="223"/>
    </location>
</feature>
<feature type="compositionally biased region" description="Polar residues" evidence="8">
    <location>
        <begin position="1788"/>
        <end position="1803"/>
    </location>
</feature>
<sequence length="1983" mass="226200">MTNSWNTVKDSERFGIVIQNFWQTGAHRLKLTVGDGVRIIKEHSSGWYYGYSMQNKNLHGIFPKNYVHLRECIIDKSGPTEEVVLKQPYVVQEITSVLREWGVILKHLYITNSEHFRPIKAKMYELMVFRSQIISGKFPVDQLKQIKKTVSSRIDVGNKILNLDMVVRDDQGNILNPEVTSTVELYKNHHLATERIIRAMSESSSGINDDKRSSSTGNSYQQSQQPYSHCLSVRITDISCRLQEPLQLLVCLYDGKEERRYTETHLVKQTPHRLIFTDLGNRDMNREKVYLVIYLVRVGSMEKSTSSTPTTNNNTIIKTMAEPVRRPYGVAAKDITLIVNGKLQPADEDPVTLPLLLCEKDNLEGTLKRLLTIKDLTHKDHKGQAVNLRLQMLHGDLKQVREENPHLVIGQVSIARKMDFPEVILPGDVRNDLYVTLVSGEFSRGSKSTDKNVQVCLTVCNSSGQTLPGVVHFGGEENEYRSVVYYHEDRPRWVESVKVAVPIDDFKVSHLRFTFKHRSSNETKDKNEKPFAMSFVKLMQDNGTTLPDTTHDLLVYKVDHKKYDPNDVTYLYLPSTRSELKDGVKQSAPGLTLSNKDVFVIQTNVCSTKLTQNIDLLSLLNWVSNEDKLEESLMAVCKVSGEEIVKFLQDVLDSLFNILQTSNSYRLDDTVFNCLLYIIGLVSDRKYQHFQPILDLYIKESFCATLAYNKLIAVLKEHVENANSPDREEREILLKTMKSLQYIMKFIVRSRILFSELNGGKDEEEFASSLKNMLISTSALMVYNTDSTLLVQGACLKYLPSTIPDMVQVFSPLLLSELLCQMVNNVPQQRLTKQKMMTLSDIVHSPLFLHPDCRQVLLPVIFSHIKDLLESKDEEFRNKTKSVAKVVKVLGESEAKYQVEQEVPQVELCVNILSDILELLFRDDIGSTIIDLSITMHSILRTVIQSTIAMDRESTLVGNLVAVMLDILRQMGPKHFEDYINRFPTSTDLLDFLMEILLVFKDLISRPVYPKDWTEMILLQNSIILKSLRFFSHTIRDYYFQLFEHQAWNNFFHCAISFLTQPALQLESFSPVKARRIVARYKDMRMETGFEIRSMWFNLGQHKKQFIPGLVGPFLEMTLIPEVELRKATLPIFFDMMQCEFYSSKESGDSRRDSAHIKANFNDFENEMISKLDNLVEGGRGDEDYKNLFFETVGGLCSNHSTLKDSGLRFVRTVTRLMERLLEYRLVINDESKENRMSCTVNLLDFYSEISRKEMYIRYLNKLCSLHLECDNFTEAAYTLRLHSKLLSWSDTPLSSILRSSNYPQCTTHRSLKEALYYDIITYFDQGKMWECAVDVCKELAKQYDETTHDYHRMSMILRRMADYYDKIITKIRPDPEYFRVAYYGRGFPPFLQNKVFVYRGKEYERLSDFCTRTLNQLPKAELMNTLTPPGEDITESNGQYVQINHVEPIMDEKKQRLMSGRNASSQVLRYHRVNNVQKFRFSRPYHKRDSAVLEDNEFATLWVERNVLVTSYPLPGILRWFPVASTQTYHLSPIAYALETMQAANESLKELILEHKNDPNQNLNPFTMRLNGILDPAVMGGITNYEKAFFTPEYLERNPEHEGQVTKLKELIATQIPLLEVGVKTHGDLAPPSLAPLQQRLEQCFNQMQAHVIANYGPIRGCDIRYEPVTLRRQNLSPIVNGTDSNRLSATSFGSTDGTPERTNSGSGRSRVSSLTRSQVASLKTFVHLATMSPSSTLSRAGSVYVRSVSQTPSNSSLGGAGSSWTTSRKEKKKKRRHSNKERDSAEIQQAIGQARPSSQWYTAPPSAAVIPPPPPPLPQVTLSASSSLPSSVSSTPTSSLIFTDEPSTPIFELRQQLTPTRPLRSEMERERRLSRPPSGHFHNKLSLPATNGNRDSIGTTDSTASEEDPPPLPLKTREADYCNLSDDSGTPYIPQAPSTPRVRNKPVPPVPVEITPQPPTPPPKRPGLKTSLSQDCPSSPS</sequence>
<feature type="region of interest" description="Disordered" evidence="8">
    <location>
        <begin position="1678"/>
        <end position="1716"/>
    </location>
</feature>
<dbReference type="InterPro" id="IPR001452">
    <property type="entry name" value="SH3_domain"/>
</dbReference>
<evidence type="ECO:0000256" key="6">
    <source>
        <dbReference type="PROSITE-ProRule" id="PRU00192"/>
    </source>
</evidence>
<dbReference type="Pfam" id="PF23554">
    <property type="entry name" value="TPR_DOCK"/>
    <property type="match status" value="1"/>
</dbReference>
<name>A0AAW1CWX1_9HEMI</name>
<accession>A0AAW1CWX1</accession>
<dbReference type="InterPro" id="IPR027357">
    <property type="entry name" value="DOCKER_dom"/>
</dbReference>
<evidence type="ECO:0000256" key="8">
    <source>
        <dbReference type="SAM" id="MobiDB-lite"/>
    </source>
</evidence>
<dbReference type="GO" id="GO:0005085">
    <property type="term" value="F:guanyl-nucleotide exchange factor activity"/>
    <property type="evidence" value="ECO:0007669"/>
    <property type="project" value="UniProtKB-KW"/>
</dbReference>
<feature type="compositionally biased region" description="Low complexity" evidence="8">
    <location>
        <begin position="1822"/>
        <end position="1842"/>
    </location>
</feature>
<dbReference type="SUPFAM" id="SSF48371">
    <property type="entry name" value="ARM repeat"/>
    <property type="match status" value="1"/>
</dbReference>
<dbReference type="Gene3D" id="1.25.40.410">
    <property type="match status" value="1"/>
</dbReference>
<dbReference type="InterPro" id="IPR036028">
    <property type="entry name" value="SH3-like_dom_sf"/>
</dbReference>
<feature type="region of interest" description="Disordered" evidence="8">
    <location>
        <begin position="1749"/>
        <end position="1983"/>
    </location>
</feature>
<dbReference type="InterPro" id="IPR043162">
    <property type="entry name" value="DOCK_C_lobe_C"/>
</dbReference>
<dbReference type="Proteomes" id="UP001461498">
    <property type="component" value="Unassembled WGS sequence"/>
</dbReference>
<dbReference type="SUPFAM" id="SSF50044">
    <property type="entry name" value="SH3-domain"/>
    <property type="match status" value="1"/>
</dbReference>
<dbReference type="InterPro" id="IPR046770">
    <property type="entry name" value="DOCKER_Lobe_B"/>
</dbReference>
<evidence type="ECO:0000259" key="9">
    <source>
        <dbReference type="PROSITE" id="PS50002"/>
    </source>
</evidence>
<feature type="compositionally biased region" description="Polar residues" evidence="8">
    <location>
        <begin position="1749"/>
        <end position="1759"/>
    </location>
</feature>
<dbReference type="InterPro" id="IPR035892">
    <property type="entry name" value="C2_domain_sf"/>
</dbReference>
<evidence type="ECO:0000259" key="10">
    <source>
        <dbReference type="PROSITE" id="PS51650"/>
    </source>
</evidence>
<evidence type="ECO:0000256" key="5">
    <source>
        <dbReference type="ARBA" id="ARBA00022658"/>
    </source>
</evidence>
<dbReference type="CDD" id="cd11697">
    <property type="entry name" value="DHR2_DOCK_A"/>
    <property type="match status" value="1"/>
</dbReference>
<evidence type="ECO:0000313" key="12">
    <source>
        <dbReference type="EMBL" id="KAK9502030.1"/>
    </source>
</evidence>
<keyword evidence="2 6" id="KW-0728">SH3 domain</keyword>
<dbReference type="GO" id="GO:0005886">
    <property type="term" value="C:plasma membrane"/>
    <property type="evidence" value="ECO:0007669"/>
    <property type="project" value="TreeGrafter"/>
</dbReference>
<evidence type="ECO:0008006" key="14">
    <source>
        <dbReference type="Google" id="ProtNLM"/>
    </source>
</evidence>
<evidence type="ECO:0000259" key="11">
    <source>
        <dbReference type="PROSITE" id="PS51651"/>
    </source>
</evidence>
<dbReference type="InterPro" id="IPR046769">
    <property type="entry name" value="DOCKER_Lobe_A"/>
</dbReference>
<evidence type="ECO:0000256" key="7">
    <source>
        <dbReference type="PROSITE-ProRule" id="PRU00983"/>
    </source>
</evidence>
<feature type="domain" description="SH3" evidence="9">
    <location>
        <begin position="10"/>
        <end position="72"/>
    </location>
</feature>
<evidence type="ECO:0000313" key="13">
    <source>
        <dbReference type="Proteomes" id="UP001461498"/>
    </source>
</evidence>
<dbReference type="InterPro" id="IPR027007">
    <property type="entry name" value="C2_DOCK-type_domain"/>
</dbReference>
<dbReference type="Pfam" id="PF16172">
    <property type="entry name" value="DOCK_N"/>
    <property type="match status" value="1"/>
</dbReference>
<dbReference type="InterPro" id="IPR026791">
    <property type="entry name" value="DOCK"/>
</dbReference>
<feature type="compositionally biased region" description="Polar residues" evidence="8">
    <location>
        <begin position="1973"/>
        <end position="1983"/>
    </location>
</feature>
<feature type="compositionally biased region" description="Basic residues" evidence="8">
    <location>
        <begin position="1771"/>
        <end position="1781"/>
    </location>
</feature>
<feature type="compositionally biased region" description="Pro residues" evidence="8">
    <location>
        <begin position="1948"/>
        <end position="1967"/>
    </location>
</feature>
<dbReference type="GO" id="GO:0005737">
    <property type="term" value="C:cytoplasm"/>
    <property type="evidence" value="ECO:0007669"/>
    <property type="project" value="UniProtKB-SubCell"/>
</dbReference>
<feature type="region of interest" description="Disordered" evidence="8">
    <location>
        <begin position="202"/>
        <end position="223"/>
    </location>
</feature>
<gene>
    <name evidence="12" type="ORF">O3M35_012639</name>
</gene>